<evidence type="ECO:0000256" key="7">
    <source>
        <dbReference type="ARBA" id="ARBA00047960"/>
    </source>
</evidence>
<dbReference type="Pfam" id="PF02798">
    <property type="entry name" value="GST_N"/>
    <property type="match status" value="1"/>
</dbReference>
<evidence type="ECO:0000259" key="8">
    <source>
        <dbReference type="PROSITE" id="PS50404"/>
    </source>
</evidence>
<dbReference type="InterPro" id="IPR036249">
    <property type="entry name" value="Thioredoxin-like_sf"/>
</dbReference>
<dbReference type="HOGENOM" id="CLU_011226_2_0_1"/>
<dbReference type="EC" id="2.5.1.18" evidence="4"/>
<evidence type="ECO:0000313" key="11">
    <source>
        <dbReference type="Proteomes" id="UP000007266"/>
    </source>
</evidence>
<accession>D6WVF6</accession>
<dbReference type="SFLD" id="SFLDS00019">
    <property type="entry name" value="Glutathione_Transferase_(cytos"/>
    <property type="match status" value="1"/>
</dbReference>
<comment type="subunit">
    <text evidence="3">Homodimer.</text>
</comment>
<evidence type="ECO:0000256" key="1">
    <source>
        <dbReference type="ARBA" id="ARBA00004496"/>
    </source>
</evidence>
<dbReference type="CDD" id="cd03050">
    <property type="entry name" value="GST_N_Theta"/>
    <property type="match status" value="1"/>
</dbReference>
<dbReference type="PhylomeDB" id="D6WVF6"/>
<comment type="catalytic activity">
    <reaction evidence="7">
        <text>RX + glutathione = an S-substituted glutathione + a halide anion + H(+)</text>
        <dbReference type="Rhea" id="RHEA:16437"/>
        <dbReference type="ChEBI" id="CHEBI:15378"/>
        <dbReference type="ChEBI" id="CHEBI:16042"/>
        <dbReference type="ChEBI" id="CHEBI:17792"/>
        <dbReference type="ChEBI" id="CHEBI:57925"/>
        <dbReference type="ChEBI" id="CHEBI:90779"/>
        <dbReference type="EC" id="2.5.1.18"/>
    </reaction>
</comment>
<evidence type="ECO:0000256" key="2">
    <source>
        <dbReference type="ARBA" id="ARBA00009899"/>
    </source>
</evidence>
<comment type="similarity">
    <text evidence="2">Belongs to the GST superfamily. Theta family.</text>
</comment>
<dbReference type="FunFam" id="3.40.30.10:FF:000176">
    <property type="entry name" value="Glutathione S-transferase theta-1"/>
    <property type="match status" value="1"/>
</dbReference>
<dbReference type="Proteomes" id="UP000007266">
    <property type="component" value="Linkage group 8"/>
</dbReference>
<reference evidence="10 11" key="2">
    <citation type="journal article" date="2010" name="Nucleic Acids Res.">
        <title>BeetleBase in 2010: revisions to provide comprehensive genomic information for Tribolium castaneum.</title>
        <authorList>
            <person name="Kim H.S."/>
            <person name="Murphy T."/>
            <person name="Xia J."/>
            <person name="Caragea D."/>
            <person name="Park Y."/>
            <person name="Beeman R.W."/>
            <person name="Lorenzen M.D."/>
            <person name="Butcher S."/>
            <person name="Manak J.R."/>
            <person name="Brown S.J."/>
        </authorList>
    </citation>
    <scope>GENOME REANNOTATION</scope>
    <source>
        <strain evidence="10 11">Georgia GA2</strain>
    </source>
</reference>
<dbReference type="InterPro" id="IPR004045">
    <property type="entry name" value="Glutathione_S-Trfase_N"/>
</dbReference>
<dbReference type="eggNOG" id="KOG0867">
    <property type="taxonomic scope" value="Eukaryota"/>
</dbReference>
<dbReference type="OMA" id="CQYRVDE"/>
<dbReference type="InterPro" id="IPR010987">
    <property type="entry name" value="Glutathione-S-Trfase_C-like"/>
</dbReference>
<dbReference type="InParanoid" id="D6WVF6"/>
<dbReference type="PROSITE" id="PS50405">
    <property type="entry name" value="GST_CTER"/>
    <property type="match status" value="1"/>
</dbReference>
<name>D6WVF6_TRICA</name>
<keyword evidence="5" id="KW-0963">Cytoplasm</keyword>
<dbReference type="GO" id="GO:0004364">
    <property type="term" value="F:glutathione transferase activity"/>
    <property type="evidence" value="ECO:0000318"/>
    <property type="project" value="GO_Central"/>
</dbReference>
<dbReference type="Pfam" id="PF00043">
    <property type="entry name" value="GST_C"/>
    <property type="match status" value="1"/>
</dbReference>
<dbReference type="PROSITE" id="PS50404">
    <property type="entry name" value="GST_NTER"/>
    <property type="match status" value="1"/>
</dbReference>
<feature type="domain" description="GST N-terminal" evidence="8">
    <location>
        <begin position="1"/>
        <end position="83"/>
    </location>
</feature>
<dbReference type="FunFam" id="1.20.1050.10:FF:000008">
    <property type="entry name" value="Glutathione S-transferase theta-1"/>
    <property type="match status" value="1"/>
</dbReference>
<dbReference type="SFLD" id="SFLDG01153">
    <property type="entry name" value="Main.4:_Theta-like"/>
    <property type="match status" value="1"/>
</dbReference>
<feature type="domain" description="GST C-terminal" evidence="9">
    <location>
        <begin position="89"/>
        <end position="224"/>
    </location>
</feature>
<dbReference type="InterPro" id="IPR051369">
    <property type="entry name" value="GST_Theta"/>
</dbReference>
<evidence type="ECO:0000256" key="6">
    <source>
        <dbReference type="ARBA" id="ARBA00022679"/>
    </source>
</evidence>
<keyword evidence="11" id="KW-1185">Reference proteome</keyword>
<evidence type="ECO:0000256" key="3">
    <source>
        <dbReference type="ARBA" id="ARBA00011738"/>
    </source>
</evidence>
<dbReference type="SFLD" id="SFLDG00358">
    <property type="entry name" value="Main_(cytGST)"/>
    <property type="match status" value="1"/>
</dbReference>
<dbReference type="GO" id="GO:0006749">
    <property type="term" value="P:glutathione metabolic process"/>
    <property type="evidence" value="ECO:0000318"/>
    <property type="project" value="GO_Central"/>
</dbReference>
<evidence type="ECO:0000256" key="5">
    <source>
        <dbReference type="ARBA" id="ARBA00022490"/>
    </source>
</evidence>
<dbReference type="KEGG" id="tca:658956"/>
<dbReference type="STRING" id="7070.D6WVF6"/>
<proteinExistence type="inferred from homology"/>
<evidence type="ECO:0000313" key="10">
    <source>
        <dbReference type="EMBL" id="EFA08560.1"/>
    </source>
</evidence>
<dbReference type="OrthoDB" id="422574at2759"/>
<dbReference type="SUPFAM" id="SSF47616">
    <property type="entry name" value="GST C-terminal domain-like"/>
    <property type="match status" value="1"/>
</dbReference>
<dbReference type="Gene3D" id="1.20.1050.10">
    <property type="match status" value="1"/>
</dbReference>
<dbReference type="InterPro" id="IPR040077">
    <property type="entry name" value="GST_C_Theta"/>
</dbReference>
<evidence type="ECO:0000259" key="9">
    <source>
        <dbReference type="PROSITE" id="PS50405"/>
    </source>
</evidence>
<dbReference type="AlphaFoldDB" id="D6WVF6"/>
<comment type="subcellular location">
    <subcellularLocation>
        <location evidence="1">Cytoplasm</location>
    </subcellularLocation>
</comment>
<dbReference type="InterPro" id="IPR004046">
    <property type="entry name" value="GST_C"/>
</dbReference>
<dbReference type="InterPro" id="IPR040075">
    <property type="entry name" value="GST_N_Theta"/>
</dbReference>
<evidence type="ECO:0000256" key="4">
    <source>
        <dbReference type="ARBA" id="ARBA00012452"/>
    </source>
</evidence>
<dbReference type="PANTHER" id="PTHR43917">
    <property type="match status" value="1"/>
</dbReference>
<dbReference type="CDD" id="cd03183">
    <property type="entry name" value="GST_C_Theta"/>
    <property type="match status" value="1"/>
</dbReference>
<dbReference type="PANTHER" id="PTHR43917:SF8">
    <property type="entry name" value="GH16740P-RELATED"/>
    <property type="match status" value="1"/>
</dbReference>
<dbReference type="Gene3D" id="3.40.30.10">
    <property type="entry name" value="Glutaredoxin"/>
    <property type="match status" value="1"/>
</dbReference>
<sequence>MTLKLYLDFLSQPSRALYIFFKINKVPFELSQVALRKGEHLSEEFKTNLNRFQKVPFIHDGDFRLTESVAIIRYVSKVHNIDNNWYPKETKAQARVDEYLEWQHNNTRAFCALYFQRKWLFPLLTGRQTSPETMQKYEDNMLACLDQIENIWLADTPYLCGDRISVADIFAACEIEQPRVAGFDPIKGRPVLSAWMNRVRSEASPFYEEAHAVLNKLAEKGGKAKL</sequence>
<protein>
    <recommendedName>
        <fullName evidence="4">glutathione transferase</fullName>
        <ecNumber evidence="4">2.5.1.18</ecNumber>
    </recommendedName>
</protein>
<organism evidence="10 11">
    <name type="scientific">Tribolium castaneum</name>
    <name type="common">Red flour beetle</name>
    <dbReference type="NCBI Taxonomy" id="7070"/>
    <lineage>
        <taxon>Eukaryota</taxon>
        <taxon>Metazoa</taxon>
        <taxon>Ecdysozoa</taxon>
        <taxon>Arthropoda</taxon>
        <taxon>Hexapoda</taxon>
        <taxon>Insecta</taxon>
        <taxon>Pterygota</taxon>
        <taxon>Neoptera</taxon>
        <taxon>Endopterygota</taxon>
        <taxon>Coleoptera</taxon>
        <taxon>Polyphaga</taxon>
        <taxon>Cucujiformia</taxon>
        <taxon>Tenebrionidae</taxon>
        <taxon>Tenebrionidae incertae sedis</taxon>
        <taxon>Tribolium</taxon>
    </lineage>
</organism>
<dbReference type="EMBL" id="KQ971357">
    <property type="protein sequence ID" value="EFA08560.1"/>
    <property type="molecule type" value="Genomic_DNA"/>
</dbReference>
<keyword evidence="6" id="KW-0808">Transferase</keyword>
<dbReference type="InterPro" id="IPR040079">
    <property type="entry name" value="Glutathione_S-Trfase"/>
</dbReference>
<dbReference type="SUPFAM" id="SSF52833">
    <property type="entry name" value="Thioredoxin-like"/>
    <property type="match status" value="1"/>
</dbReference>
<dbReference type="GO" id="GO:0005737">
    <property type="term" value="C:cytoplasm"/>
    <property type="evidence" value="ECO:0000318"/>
    <property type="project" value="GO_Central"/>
</dbReference>
<gene>
    <name evidence="10" type="primary">AUGUSTUS-3.0.2_06215</name>
    <name evidence="10" type="ORF">TcasGA2_TC006215</name>
</gene>
<reference evidence="10 11" key="1">
    <citation type="journal article" date="2008" name="Nature">
        <title>The genome of the model beetle and pest Tribolium castaneum.</title>
        <authorList>
            <consortium name="Tribolium Genome Sequencing Consortium"/>
            <person name="Richards S."/>
            <person name="Gibbs R.A."/>
            <person name="Weinstock G.M."/>
            <person name="Brown S.J."/>
            <person name="Denell R."/>
            <person name="Beeman R.W."/>
            <person name="Gibbs R."/>
            <person name="Beeman R.W."/>
            <person name="Brown S.J."/>
            <person name="Bucher G."/>
            <person name="Friedrich M."/>
            <person name="Grimmelikhuijzen C.J."/>
            <person name="Klingler M."/>
            <person name="Lorenzen M."/>
            <person name="Richards S."/>
            <person name="Roth S."/>
            <person name="Schroder R."/>
            <person name="Tautz D."/>
            <person name="Zdobnov E.M."/>
            <person name="Muzny D."/>
            <person name="Gibbs R.A."/>
            <person name="Weinstock G.M."/>
            <person name="Attaway T."/>
            <person name="Bell S."/>
            <person name="Buhay C.J."/>
            <person name="Chandrabose M.N."/>
            <person name="Chavez D."/>
            <person name="Clerk-Blankenburg K.P."/>
            <person name="Cree A."/>
            <person name="Dao M."/>
            <person name="Davis C."/>
            <person name="Chacko J."/>
            <person name="Dinh H."/>
            <person name="Dugan-Rocha S."/>
            <person name="Fowler G."/>
            <person name="Garner T.T."/>
            <person name="Garnes J."/>
            <person name="Gnirke A."/>
            <person name="Hawes A."/>
            <person name="Hernandez J."/>
            <person name="Hines S."/>
            <person name="Holder M."/>
            <person name="Hume J."/>
            <person name="Jhangiani S.N."/>
            <person name="Joshi V."/>
            <person name="Khan Z.M."/>
            <person name="Jackson L."/>
            <person name="Kovar C."/>
            <person name="Kowis A."/>
            <person name="Lee S."/>
            <person name="Lewis L.R."/>
            <person name="Margolis J."/>
            <person name="Morgan M."/>
            <person name="Nazareth L.V."/>
            <person name="Nguyen N."/>
            <person name="Okwuonu G."/>
            <person name="Parker D."/>
            <person name="Richards S."/>
            <person name="Ruiz S.J."/>
            <person name="Santibanez J."/>
            <person name="Savard J."/>
            <person name="Scherer S.E."/>
            <person name="Schneider B."/>
            <person name="Sodergren E."/>
            <person name="Tautz D."/>
            <person name="Vattahil S."/>
            <person name="Villasana D."/>
            <person name="White C.S."/>
            <person name="Wright R."/>
            <person name="Park Y."/>
            <person name="Beeman R.W."/>
            <person name="Lord J."/>
            <person name="Oppert B."/>
            <person name="Lorenzen M."/>
            <person name="Brown S."/>
            <person name="Wang L."/>
            <person name="Savard J."/>
            <person name="Tautz D."/>
            <person name="Richards S."/>
            <person name="Weinstock G."/>
            <person name="Gibbs R.A."/>
            <person name="Liu Y."/>
            <person name="Worley K."/>
            <person name="Weinstock G."/>
            <person name="Elsik C.G."/>
            <person name="Reese J.T."/>
            <person name="Elhaik E."/>
            <person name="Landan G."/>
            <person name="Graur D."/>
            <person name="Arensburger P."/>
            <person name="Atkinson P."/>
            <person name="Beeman R.W."/>
            <person name="Beidler J."/>
            <person name="Brown S.J."/>
            <person name="Demuth J.P."/>
            <person name="Drury D.W."/>
            <person name="Du Y.Z."/>
            <person name="Fujiwara H."/>
            <person name="Lorenzen M."/>
            <person name="Maselli V."/>
            <person name="Osanai M."/>
            <person name="Park Y."/>
            <person name="Robertson H.M."/>
            <person name="Tu Z."/>
            <person name="Wang J.J."/>
            <person name="Wang S."/>
            <person name="Richards S."/>
            <person name="Song H."/>
            <person name="Zhang L."/>
            <person name="Sodergren E."/>
            <person name="Werner D."/>
            <person name="Stanke M."/>
            <person name="Morgenstern B."/>
            <person name="Solovyev V."/>
            <person name="Kosarev P."/>
            <person name="Brown G."/>
            <person name="Chen H.C."/>
            <person name="Ermolaeva O."/>
            <person name="Hlavina W."/>
            <person name="Kapustin Y."/>
            <person name="Kiryutin B."/>
            <person name="Kitts P."/>
            <person name="Maglott D."/>
            <person name="Pruitt K."/>
            <person name="Sapojnikov V."/>
            <person name="Souvorov A."/>
            <person name="Mackey A.J."/>
            <person name="Waterhouse R.M."/>
            <person name="Wyder S."/>
            <person name="Zdobnov E.M."/>
            <person name="Zdobnov E.M."/>
            <person name="Wyder S."/>
            <person name="Kriventseva E.V."/>
            <person name="Kadowaki T."/>
            <person name="Bork P."/>
            <person name="Aranda M."/>
            <person name="Bao R."/>
            <person name="Beermann A."/>
            <person name="Berns N."/>
            <person name="Bolognesi R."/>
            <person name="Bonneton F."/>
            <person name="Bopp D."/>
            <person name="Brown S.J."/>
            <person name="Bucher G."/>
            <person name="Butts T."/>
            <person name="Chaumot A."/>
            <person name="Denell R.E."/>
            <person name="Ferrier D.E."/>
            <person name="Friedrich M."/>
            <person name="Gordon C.M."/>
            <person name="Jindra M."/>
            <person name="Klingler M."/>
            <person name="Lan Q."/>
            <person name="Lattorff H.M."/>
            <person name="Laudet V."/>
            <person name="von Levetsow C."/>
            <person name="Liu Z."/>
            <person name="Lutz R."/>
            <person name="Lynch J.A."/>
            <person name="da Fonseca R.N."/>
            <person name="Posnien N."/>
            <person name="Reuter R."/>
            <person name="Roth S."/>
            <person name="Savard J."/>
            <person name="Schinko J.B."/>
            <person name="Schmitt C."/>
            <person name="Schoppmeier M."/>
            <person name="Schroder R."/>
            <person name="Shippy T.D."/>
            <person name="Simonnet F."/>
            <person name="Marques-Souza H."/>
            <person name="Tautz D."/>
            <person name="Tomoyasu Y."/>
            <person name="Trauner J."/>
            <person name="Van der Zee M."/>
            <person name="Vervoort M."/>
            <person name="Wittkopp N."/>
            <person name="Wimmer E.A."/>
            <person name="Yang X."/>
            <person name="Jones A.K."/>
            <person name="Sattelle D.B."/>
            <person name="Ebert P.R."/>
            <person name="Nelson D."/>
            <person name="Scott J.G."/>
            <person name="Beeman R.W."/>
            <person name="Muthukrishnan S."/>
            <person name="Kramer K.J."/>
            <person name="Arakane Y."/>
            <person name="Beeman R.W."/>
            <person name="Zhu Q."/>
            <person name="Hogenkamp D."/>
            <person name="Dixit R."/>
            <person name="Oppert B."/>
            <person name="Jiang H."/>
            <person name="Zou Z."/>
            <person name="Marshall J."/>
            <person name="Elpidina E."/>
            <person name="Vinokurov K."/>
            <person name="Oppert C."/>
            <person name="Zou Z."/>
            <person name="Evans J."/>
            <person name="Lu Z."/>
            <person name="Zhao P."/>
            <person name="Sumathipala N."/>
            <person name="Altincicek B."/>
            <person name="Vilcinskas A."/>
            <person name="Williams M."/>
            <person name="Hultmark D."/>
            <person name="Hetru C."/>
            <person name="Jiang H."/>
            <person name="Grimmelikhuijzen C.J."/>
            <person name="Hauser F."/>
            <person name="Cazzamali G."/>
            <person name="Williamson M."/>
            <person name="Park Y."/>
            <person name="Li B."/>
            <person name="Tanaka Y."/>
            <person name="Predel R."/>
            <person name="Neupert S."/>
            <person name="Schachtner J."/>
            <person name="Verleyen P."/>
            <person name="Raible F."/>
            <person name="Bork P."/>
            <person name="Friedrich M."/>
            <person name="Walden K.K."/>
            <person name="Robertson H.M."/>
            <person name="Angeli S."/>
            <person name="Foret S."/>
            <person name="Bucher G."/>
            <person name="Schuetz S."/>
            <person name="Maleszka R."/>
            <person name="Wimmer E.A."/>
            <person name="Beeman R.W."/>
            <person name="Lorenzen M."/>
            <person name="Tomoyasu Y."/>
            <person name="Miller S.C."/>
            <person name="Grossmann D."/>
            <person name="Bucher G."/>
        </authorList>
    </citation>
    <scope>NUCLEOTIDE SEQUENCE [LARGE SCALE GENOMIC DNA]</scope>
    <source>
        <strain evidence="10 11">Georgia GA2</strain>
    </source>
</reference>
<dbReference type="InterPro" id="IPR036282">
    <property type="entry name" value="Glutathione-S-Trfase_C_sf"/>
</dbReference>
<dbReference type="FunCoup" id="D6WVF6">
    <property type="interactions" value="569"/>
</dbReference>